<dbReference type="PANTHER" id="PTHR43566:SF1">
    <property type="entry name" value="AAA+ ATPASE DOMAIN-CONTAINING PROTEIN"/>
    <property type="match status" value="1"/>
</dbReference>
<sequence length="211" mass="25252">MKRVYEDIIENHFKEDGLMFFLSGPRQVGKTTTTCSVAQKLYKKWTYLNWDDKDHREIILKGPKAIIDFANIEEASEEKPMIILDEIHKYVDWKNFLKGLFDTYQKKANFIITGSARLNIYKKGGDSLMGRYFPYRMHPLTVGEYLYSNLRSSEIILPKKIKDEDFMNLFKFGGFPKPFLNKNIQFSNRWQRLRYQQLFRSPHYQGDRRQH</sequence>
<dbReference type="InterPro" id="IPR027417">
    <property type="entry name" value="P-loop_NTPase"/>
</dbReference>
<dbReference type="SUPFAM" id="SSF52540">
    <property type="entry name" value="P-loop containing nucleoside triphosphate hydrolases"/>
    <property type="match status" value="1"/>
</dbReference>
<comment type="caution">
    <text evidence="2">The sequence shown here is derived from an EMBL/GenBank/DDBJ whole genome shotgun (WGS) entry which is preliminary data.</text>
</comment>
<dbReference type="Gene3D" id="3.40.50.300">
    <property type="entry name" value="P-loop containing nucleotide triphosphate hydrolases"/>
    <property type="match status" value="1"/>
</dbReference>
<feature type="domain" description="AAA+ ATPase" evidence="1">
    <location>
        <begin position="16"/>
        <end position="124"/>
    </location>
</feature>
<dbReference type="SMART" id="SM00382">
    <property type="entry name" value="AAA"/>
    <property type="match status" value="1"/>
</dbReference>
<proteinExistence type="predicted"/>
<accession>A0A0F9I7H8</accession>
<dbReference type="Pfam" id="PF13173">
    <property type="entry name" value="AAA_14"/>
    <property type="match status" value="1"/>
</dbReference>
<dbReference type="PANTHER" id="PTHR43566">
    <property type="entry name" value="CONSERVED PROTEIN"/>
    <property type="match status" value="1"/>
</dbReference>
<dbReference type="InterPro" id="IPR003593">
    <property type="entry name" value="AAA+_ATPase"/>
</dbReference>
<dbReference type="AlphaFoldDB" id="A0A0F9I7H8"/>
<protein>
    <recommendedName>
        <fullName evidence="1">AAA+ ATPase domain-containing protein</fullName>
    </recommendedName>
</protein>
<dbReference type="EMBL" id="LAZR01013099">
    <property type="protein sequence ID" value="KKM23566.1"/>
    <property type="molecule type" value="Genomic_DNA"/>
</dbReference>
<dbReference type="InterPro" id="IPR041682">
    <property type="entry name" value="AAA_14"/>
</dbReference>
<name>A0A0F9I7H8_9ZZZZ</name>
<organism evidence="2">
    <name type="scientific">marine sediment metagenome</name>
    <dbReference type="NCBI Taxonomy" id="412755"/>
    <lineage>
        <taxon>unclassified sequences</taxon>
        <taxon>metagenomes</taxon>
        <taxon>ecological metagenomes</taxon>
    </lineage>
</organism>
<gene>
    <name evidence="2" type="ORF">LCGC14_1613890</name>
</gene>
<evidence type="ECO:0000313" key="2">
    <source>
        <dbReference type="EMBL" id="KKM23566.1"/>
    </source>
</evidence>
<reference evidence="2" key="1">
    <citation type="journal article" date="2015" name="Nature">
        <title>Complex archaea that bridge the gap between prokaryotes and eukaryotes.</title>
        <authorList>
            <person name="Spang A."/>
            <person name="Saw J.H."/>
            <person name="Jorgensen S.L."/>
            <person name="Zaremba-Niedzwiedzka K."/>
            <person name="Martijn J."/>
            <person name="Lind A.E."/>
            <person name="van Eijk R."/>
            <person name="Schleper C."/>
            <person name="Guy L."/>
            <person name="Ettema T.J."/>
        </authorList>
    </citation>
    <scope>NUCLEOTIDE SEQUENCE</scope>
</reference>
<evidence type="ECO:0000259" key="1">
    <source>
        <dbReference type="SMART" id="SM00382"/>
    </source>
</evidence>